<organism evidence="2 3">
    <name type="scientific">Crepidotus variabilis</name>
    <dbReference type="NCBI Taxonomy" id="179855"/>
    <lineage>
        <taxon>Eukaryota</taxon>
        <taxon>Fungi</taxon>
        <taxon>Dikarya</taxon>
        <taxon>Basidiomycota</taxon>
        <taxon>Agaricomycotina</taxon>
        <taxon>Agaricomycetes</taxon>
        <taxon>Agaricomycetidae</taxon>
        <taxon>Agaricales</taxon>
        <taxon>Agaricineae</taxon>
        <taxon>Crepidotaceae</taxon>
        <taxon>Crepidotus</taxon>
    </lineage>
</organism>
<keyword evidence="2" id="KW-0456">Lyase</keyword>
<dbReference type="PANTHER" id="PTHR43586:SF21">
    <property type="entry name" value="PYRIDOXAL PHOSPHATE (PLP)-DEPENDENT ASPARTATE AMINOTRANSFERASE SUPERFAMILY"/>
    <property type="match status" value="1"/>
</dbReference>
<reference evidence="2" key="1">
    <citation type="submission" date="2020-11" db="EMBL/GenBank/DDBJ databases">
        <authorList>
            <consortium name="DOE Joint Genome Institute"/>
            <person name="Ahrendt S."/>
            <person name="Riley R."/>
            <person name="Andreopoulos W."/>
            <person name="Labutti K."/>
            <person name="Pangilinan J."/>
            <person name="Ruiz-Duenas F.J."/>
            <person name="Barrasa J.M."/>
            <person name="Sanchez-Garcia M."/>
            <person name="Camarero S."/>
            <person name="Miyauchi S."/>
            <person name="Serrano A."/>
            <person name="Linde D."/>
            <person name="Babiker R."/>
            <person name="Drula E."/>
            <person name="Ayuso-Fernandez I."/>
            <person name="Pacheco R."/>
            <person name="Padilla G."/>
            <person name="Ferreira P."/>
            <person name="Barriuso J."/>
            <person name="Kellner H."/>
            <person name="Castanera R."/>
            <person name="Alfaro M."/>
            <person name="Ramirez L."/>
            <person name="Pisabarro A.G."/>
            <person name="Kuo A."/>
            <person name="Tritt A."/>
            <person name="Lipzen A."/>
            <person name="He G."/>
            <person name="Yan M."/>
            <person name="Ng V."/>
            <person name="Cullen D."/>
            <person name="Martin F."/>
            <person name="Rosso M.-N."/>
            <person name="Henrissat B."/>
            <person name="Hibbett D."/>
            <person name="Martinez A.T."/>
            <person name="Grigoriev I.V."/>
        </authorList>
    </citation>
    <scope>NUCLEOTIDE SEQUENCE</scope>
    <source>
        <strain evidence="2">CBS 506.95</strain>
    </source>
</reference>
<evidence type="ECO:0000313" key="3">
    <source>
        <dbReference type="Proteomes" id="UP000807306"/>
    </source>
</evidence>
<dbReference type="AlphaFoldDB" id="A0A9P6EG83"/>
<dbReference type="PANTHER" id="PTHR43586">
    <property type="entry name" value="CYSTEINE DESULFURASE"/>
    <property type="match status" value="1"/>
</dbReference>
<gene>
    <name evidence="2" type="ORF">CPB83DRAFT_293557</name>
</gene>
<dbReference type="Proteomes" id="UP000807306">
    <property type="component" value="Unassembled WGS sequence"/>
</dbReference>
<dbReference type="Gene3D" id="3.90.1150.10">
    <property type="entry name" value="Aspartate Aminotransferase, domain 1"/>
    <property type="match status" value="1"/>
</dbReference>
<evidence type="ECO:0000313" key="2">
    <source>
        <dbReference type="EMBL" id="KAF9528983.1"/>
    </source>
</evidence>
<protein>
    <submittedName>
        <fullName evidence="2">Selenocysteine lyase</fullName>
    </submittedName>
</protein>
<keyword evidence="3" id="KW-1185">Reference proteome</keyword>
<dbReference type="InterPro" id="IPR015421">
    <property type="entry name" value="PyrdxlP-dep_Trfase_major"/>
</dbReference>
<comment type="caution">
    <text evidence="2">The sequence shown here is derived from an EMBL/GenBank/DDBJ whole genome shotgun (WGS) entry which is preliminary data.</text>
</comment>
<dbReference type="Gene3D" id="3.40.640.10">
    <property type="entry name" value="Type I PLP-dependent aspartate aminotransferase-like (Major domain)"/>
    <property type="match status" value="1"/>
</dbReference>
<dbReference type="OrthoDB" id="420046at2759"/>
<dbReference type="SUPFAM" id="SSF53383">
    <property type="entry name" value="PLP-dependent transferases"/>
    <property type="match status" value="1"/>
</dbReference>
<dbReference type="InterPro" id="IPR015424">
    <property type="entry name" value="PyrdxlP-dep_Trfase"/>
</dbReference>
<dbReference type="Pfam" id="PF00266">
    <property type="entry name" value="Aminotran_5"/>
    <property type="match status" value="1"/>
</dbReference>
<dbReference type="InterPro" id="IPR000192">
    <property type="entry name" value="Aminotrans_V_dom"/>
</dbReference>
<feature type="domain" description="Aminotransferase class V" evidence="1">
    <location>
        <begin position="23"/>
        <end position="423"/>
    </location>
</feature>
<dbReference type="GO" id="GO:0016829">
    <property type="term" value="F:lyase activity"/>
    <property type="evidence" value="ECO:0007669"/>
    <property type="project" value="UniProtKB-KW"/>
</dbReference>
<evidence type="ECO:0000259" key="1">
    <source>
        <dbReference type="Pfam" id="PF00266"/>
    </source>
</evidence>
<accession>A0A9P6EG83</accession>
<dbReference type="InterPro" id="IPR015422">
    <property type="entry name" value="PyrdxlP-dep_Trfase_small"/>
</dbReference>
<proteinExistence type="predicted"/>
<name>A0A9P6EG83_9AGAR</name>
<dbReference type="EMBL" id="MU157849">
    <property type="protein sequence ID" value="KAF9528983.1"/>
    <property type="molecule type" value="Genomic_DNA"/>
</dbReference>
<sequence length="433" mass="47445">MPTPTLDLGLARSRFPALKSGYIFADNAGGSQAAVDVIERITDYLSNTNVQLGADYSVSVESTTRVLSDGPTEAAKLFGAGNLNGDVSFDEVVFGSSSTLNLANLARGLESDISPGDEFIITGEHEANVGPWKKLAAKLNLEVKHWRPRRTHPGNSYAIKHEISDLLPLITSRTRIVAFSACSNILGTINPVGEIVKAIRAEAKKQGARKVEISVDCVAYAPHRLMDVKAWDVDFCVFSYYKVYGPHISALYVRSSVLEHSVTSLVHHFLDVATVAYKLQPGGPGYELVYGTTGVNPYLLSLTTENNLKATFDAIAAHEQKLLERLLGFLTDDKRKERGVRIVGDEKVSMNRVPTVSFVVVGDKPLMSRDVVTVFDKKGGIGIRYGHFYAYTIIDELEPKIDTANGVVRISLVHYNTLEEVDKIIAVLEEIFT</sequence>